<reference evidence="2 3" key="1">
    <citation type="journal article" date="2014" name="Genome Announc.">
        <title>Draft Genome Sequence of Petroleum Oil-Degrading Marine Bacterium Pseudomonas taeanensis Strain MS-3, Isolated from a Crude Oil-Contaminated Seashore.</title>
        <authorList>
            <person name="Lee S.Y."/>
            <person name="Kim S.H."/>
            <person name="Lee D.G."/>
            <person name="Shin S."/>
            <person name="Yun S.H."/>
            <person name="Choi C.W."/>
            <person name="Chung Y.H."/>
            <person name="Choi J.S."/>
            <person name="Kahng H.Y."/>
            <person name="Kim S.I."/>
        </authorList>
    </citation>
    <scope>NUCLEOTIDE SEQUENCE [LARGE SCALE GENOMIC DNA]</scope>
    <source>
        <strain evidence="2 3">MS-3</strain>
    </source>
</reference>
<dbReference type="AlphaFoldDB" id="A0A0A1YN22"/>
<dbReference type="Pfam" id="PF08787">
    <property type="entry name" value="Alginate_lyase2"/>
    <property type="match status" value="1"/>
</dbReference>
<dbReference type="GO" id="GO:0016829">
    <property type="term" value="F:lyase activity"/>
    <property type="evidence" value="ECO:0007669"/>
    <property type="project" value="UniProtKB-KW"/>
</dbReference>
<sequence length="226" mass="24927">MLDLSTWNLTLPVGVPAATIDTPLLAGGYQDHYFQSKNGAIFFWAPVNGTTTSGSAYPRTELRETYASGQHRNWTYSQANNFLTATLRITQVPSNGLIAFGQIHSTQGSQPPVMLGYQYLPGTGYGNVTLAIRNTPTQPSSRKIVLSEQVQLNQDFSYRINLAANGTLVVHLLEPSGAIKQWQDKLDSSWAAYPMYFKAGVYTLDNTGNETEAGAARFNYLLIEHR</sequence>
<gene>
    <name evidence="2" type="ORF">TMS3_0105145</name>
</gene>
<keyword evidence="2" id="KW-0456">Lyase</keyword>
<proteinExistence type="predicted"/>
<dbReference type="SUPFAM" id="SSF49899">
    <property type="entry name" value="Concanavalin A-like lectins/glucanases"/>
    <property type="match status" value="1"/>
</dbReference>
<organism evidence="2 3">
    <name type="scientific">Pseudomonas taeanensis MS-3</name>
    <dbReference type="NCBI Taxonomy" id="1395571"/>
    <lineage>
        <taxon>Bacteria</taxon>
        <taxon>Pseudomonadati</taxon>
        <taxon>Pseudomonadota</taxon>
        <taxon>Gammaproteobacteria</taxon>
        <taxon>Pseudomonadales</taxon>
        <taxon>Pseudomonadaceae</taxon>
        <taxon>Pseudomonas</taxon>
    </lineage>
</organism>
<dbReference type="STRING" id="1395571.TMS3_0105145"/>
<protein>
    <submittedName>
        <fullName evidence="2">Alginate lyase</fullName>
    </submittedName>
</protein>
<name>A0A0A1YN22_9PSED</name>
<evidence type="ECO:0000259" key="1">
    <source>
        <dbReference type="Pfam" id="PF08787"/>
    </source>
</evidence>
<feature type="domain" description="Alginate lyase 2" evidence="1">
    <location>
        <begin position="2"/>
        <end position="225"/>
    </location>
</feature>
<dbReference type="eggNOG" id="COG5297">
    <property type="taxonomic scope" value="Bacteria"/>
</dbReference>
<evidence type="ECO:0000313" key="2">
    <source>
        <dbReference type="EMBL" id="KFX71312.1"/>
    </source>
</evidence>
<dbReference type="EMBL" id="AWSQ01000001">
    <property type="protein sequence ID" value="KFX71312.1"/>
    <property type="molecule type" value="Genomic_DNA"/>
</dbReference>
<dbReference type="InterPro" id="IPR013320">
    <property type="entry name" value="ConA-like_dom_sf"/>
</dbReference>
<dbReference type="OrthoDB" id="1113844at2"/>
<dbReference type="RefSeq" id="WP_025164153.1">
    <property type="nucleotide sequence ID" value="NZ_AWSQ01000001.1"/>
</dbReference>
<dbReference type="Gene3D" id="2.60.120.200">
    <property type="match status" value="1"/>
</dbReference>
<evidence type="ECO:0000313" key="3">
    <source>
        <dbReference type="Proteomes" id="UP000030063"/>
    </source>
</evidence>
<dbReference type="InterPro" id="IPR014895">
    <property type="entry name" value="Alginate_lyase_2"/>
</dbReference>
<keyword evidence="3" id="KW-1185">Reference proteome</keyword>
<dbReference type="Proteomes" id="UP000030063">
    <property type="component" value="Unassembled WGS sequence"/>
</dbReference>
<comment type="caution">
    <text evidence="2">The sequence shown here is derived from an EMBL/GenBank/DDBJ whole genome shotgun (WGS) entry which is preliminary data.</text>
</comment>
<accession>A0A0A1YN22</accession>